<name>A0ABQ1MJ63_9BACT</name>
<dbReference type="SUPFAM" id="SSF158997">
    <property type="entry name" value="Trm112p-like"/>
    <property type="match status" value="1"/>
</dbReference>
<evidence type="ECO:0000313" key="2">
    <source>
        <dbReference type="Proteomes" id="UP000636010"/>
    </source>
</evidence>
<organism evidence="1 2">
    <name type="scientific">Marivirga lumbricoides</name>
    <dbReference type="NCBI Taxonomy" id="1046115"/>
    <lineage>
        <taxon>Bacteria</taxon>
        <taxon>Pseudomonadati</taxon>
        <taxon>Bacteroidota</taxon>
        <taxon>Cytophagia</taxon>
        <taxon>Cytophagales</taxon>
        <taxon>Marivirgaceae</taxon>
        <taxon>Marivirga</taxon>
    </lineage>
</organism>
<dbReference type="InterPro" id="IPR005651">
    <property type="entry name" value="Trm112-like"/>
</dbReference>
<dbReference type="EMBL" id="BMEC01000007">
    <property type="protein sequence ID" value="GGC38279.1"/>
    <property type="molecule type" value="Genomic_DNA"/>
</dbReference>
<reference evidence="2" key="1">
    <citation type="journal article" date="2019" name="Int. J. Syst. Evol. Microbiol.">
        <title>The Global Catalogue of Microorganisms (GCM) 10K type strain sequencing project: providing services to taxonomists for standard genome sequencing and annotation.</title>
        <authorList>
            <consortium name="The Broad Institute Genomics Platform"/>
            <consortium name="The Broad Institute Genome Sequencing Center for Infectious Disease"/>
            <person name="Wu L."/>
            <person name="Ma J."/>
        </authorList>
    </citation>
    <scope>NUCLEOTIDE SEQUENCE [LARGE SCALE GENOMIC DNA]</scope>
    <source>
        <strain evidence="2">CGMCC 1.10832</strain>
    </source>
</reference>
<sequence>MQSRLLKKMCCPFDKGDLNVNIFKQEENEIIEGLLTCSDCQRYFPIIYGIPIMTPDEYRQKALEAPVMKKWGLELPAGDQSFRLDGPTHARALEMGDNG</sequence>
<dbReference type="RefSeq" id="WP_188463803.1">
    <property type="nucleotide sequence ID" value="NZ_BAABHU010000007.1"/>
</dbReference>
<evidence type="ECO:0000313" key="1">
    <source>
        <dbReference type="EMBL" id="GGC38279.1"/>
    </source>
</evidence>
<dbReference type="Pfam" id="PF03966">
    <property type="entry name" value="Trm112p"/>
    <property type="match status" value="1"/>
</dbReference>
<keyword evidence="2" id="KW-1185">Reference proteome</keyword>
<gene>
    <name evidence="1" type="ORF">GCM10011506_24640</name>
</gene>
<comment type="caution">
    <text evidence="1">The sequence shown here is derived from an EMBL/GenBank/DDBJ whole genome shotgun (WGS) entry which is preliminary data.</text>
</comment>
<protein>
    <recommendedName>
        <fullName evidence="3">Trm112 family protein</fullName>
    </recommendedName>
</protein>
<proteinExistence type="predicted"/>
<dbReference type="Proteomes" id="UP000636010">
    <property type="component" value="Unassembled WGS sequence"/>
</dbReference>
<dbReference type="Gene3D" id="2.20.25.10">
    <property type="match status" value="1"/>
</dbReference>
<evidence type="ECO:0008006" key="3">
    <source>
        <dbReference type="Google" id="ProtNLM"/>
    </source>
</evidence>
<accession>A0ABQ1MJ63</accession>